<comment type="caution">
    <text evidence="6">The sequence shown here is derived from an EMBL/GenBank/DDBJ whole genome shotgun (WGS) entry which is preliminary data.</text>
</comment>
<dbReference type="RefSeq" id="WP_064041186.1">
    <property type="nucleotide sequence ID" value="NZ_LUUJ01000093.1"/>
</dbReference>
<dbReference type="Pfam" id="PF16925">
    <property type="entry name" value="TetR_C_13"/>
    <property type="match status" value="1"/>
</dbReference>
<gene>
    <name evidence="6" type="ORF">A1507_15695</name>
</gene>
<reference evidence="6 7" key="1">
    <citation type="submission" date="2016-03" db="EMBL/GenBank/DDBJ databases">
        <authorList>
            <person name="Ploux O."/>
        </authorList>
    </citation>
    <scope>NUCLEOTIDE SEQUENCE [LARGE SCALE GENOMIC DNA]</scope>
    <source>
        <strain evidence="6 7">R-45378</strain>
    </source>
</reference>
<keyword evidence="2 4" id="KW-0238">DNA-binding</keyword>
<dbReference type="Pfam" id="PF00440">
    <property type="entry name" value="TetR_N"/>
    <property type="match status" value="1"/>
</dbReference>
<dbReference type="Proteomes" id="UP000077857">
    <property type="component" value="Unassembled WGS sequence"/>
</dbReference>
<dbReference type="GO" id="GO:0003677">
    <property type="term" value="F:DNA binding"/>
    <property type="evidence" value="ECO:0007669"/>
    <property type="project" value="UniProtKB-UniRule"/>
</dbReference>
<name>A0A177N8B2_9GAMM</name>
<evidence type="ECO:0000256" key="2">
    <source>
        <dbReference type="ARBA" id="ARBA00023125"/>
    </source>
</evidence>
<dbReference type="Gene3D" id="1.10.357.10">
    <property type="entry name" value="Tetracycline Repressor, domain 2"/>
    <property type="match status" value="1"/>
</dbReference>
<dbReference type="InterPro" id="IPR001647">
    <property type="entry name" value="HTH_TetR"/>
</dbReference>
<dbReference type="InterPro" id="IPR036271">
    <property type="entry name" value="Tet_transcr_reg_TetR-rel_C_sf"/>
</dbReference>
<dbReference type="InterPro" id="IPR009057">
    <property type="entry name" value="Homeodomain-like_sf"/>
</dbReference>
<dbReference type="SUPFAM" id="SSF46689">
    <property type="entry name" value="Homeodomain-like"/>
    <property type="match status" value="1"/>
</dbReference>
<proteinExistence type="predicted"/>
<dbReference type="PANTHER" id="PTHR47506:SF3">
    <property type="entry name" value="HTH-TYPE TRANSCRIPTIONAL REGULATOR LMRA"/>
    <property type="match status" value="1"/>
</dbReference>
<accession>A0A177N8B2</accession>
<evidence type="ECO:0000256" key="1">
    <source>
        <dbReference type="ARBA" id="ARBA00023015"/>
    </source>
</evidence>
<dbReference type="EMBL" id="LUUJ01000093">
    <property type="protein sequence ID" value="OAI14121.1"/>
    <property type="molecule type" value="Genomic_DNA"/>
</dbReference>
<organism evidence="6 7">
    <name type="scientific">Methylomonas koyamae</name>
    <dbReference type="NCBI Taxonomy" id="702114"/>
    <lineage>
        <taxon>Bacteria</taxon>
        <taxon>Pseudomonadati</taxon>
        <taxon>Pseudomonadota</taxon>
        <taxon>Gammaproteobacteria</taxon>
        <taxon>Methylococcales</taxon>
        <taxon>Methylococcaceae</taxon>
        <taxon>Methylomonas</taxon>
    </lineage>
</organism>
<sequence>MARNLQQHILDVASELFYSQGIKATGVDAIVKAAGTTKMSLYKYFPSKDDLVVAHLSKSRVKLQGIIEAELAQAGDDPKRKLLAVFDVFERLQASPAFRGCPFINASAEFADAGSPVQQAAADFSEGFRRLLATLAAEAGARDPDSLAKHLSMLIAGALVREQMQRGSAPMRSAREAAEVLIGHAIAPSGPAEPA</sequence>
<keyword evidence="3" id="KW-0804">Transcription</keyword>
<dbReference type="AlphaFoldDB" id="A0A177N8B2"/>
<evidence type="ECO:0000256" key="3">
    <source>
        <dbReference type="ARBA" id="ARBA00023163"/>
    </source>
</evidence>
<evidence type="ECO:0000313" key="6">
    <source>
        <dbReference type="EMBL" id="OAI14121.1"/>
    </source>
</evidence>
<dbReference type="OrthoDB" id="116240at2"/>
<dbReference type="PRINTS" id="PR00455">
    <property type="entry name" value="HTHTETR"/>
</dbReference>
<dbReference type="PROSITE" id="PS50977">
    <property type="entry name" value="HTH_TETR_2"/>
    <property type="match status" value="1"/>
</dbReference>
<keyword evidence="1" id="KW-0805">Transcription regulation</keyword>
<dbReference type="PANTHER" id="PTHR47506">
    <property type="entry name" value="TRANSCRIPTIONAL REGULATORY PROTEIN"/>
    <property type="match status" value="1"/>
</dbReference>
<evidence type="ECO:0000313" key="7">
    <source>
        <dbReference type="Proteomes" id="UP000077857"/>
    </source>
</evidence>
<dbReference type="SUPFAM" id="SSF48498">
    <property type="entry name" value="Tetracyclin repressor-like, C-terminal domain"/>
    <property type="match status" value="1"/>
</dbReference>
<protein>
    <submittedName>
        <fullName evidence="6">TetR family transcriptional regulator</fullName>
    </submittedName>
</protein>
<dbReference type="InterPro" id="IPR011075">
    <property type="entry name" value="TetR_C"/>
</dbReference>
<feature type="domain" description="HTH tetR-type" evidence="5">
    <location>
        <begin position="3"/>
        <end position="63"/>
    </location>
</feature>
<feature type="DNA-binding region" description="H-T-H motif" evidence="4">
    <location>
        <begin position="26"/>
        <end position="45"/>
    </location>
</feature>
<evidence type="ECO:0000259" key="5">
    <source>
        <dbReference type="PROSITE" id="PS50977"/>
    </source>
</evidence>
<evidence type="ECO:0000256" key="4">
    <source>
        <dbReference type="PROSITE-ProRule" id="PRU00335"/>
    </source>
</evidence>